<evidence type="ECO:0000313" key="13">
    <source>
        <dbReference type="Proteomes" id="UP000037397"/>
    </source>
</evidence>
<reference evidence="13" key="1">
    <citation type="submission" date="2015-03" db="EMBL/GenBank/DDBJ databases">
        <title>Luteipulveratus halotolerans sp. nov., a novel actinobacterium (Dermacoccaceae) from Sarawak, Malaysia.</title>
        <authorList>
            <person name="Juboi H."/>
            <person name="Basik A."/>
            <person name="Shamsul S.S."/>
            <person name="Arnold P."/>
            <person name="Schmitt E.K."/>
            <person name="Sanglier J.-J."/>
            <person name="Yeo T."/>
        </authorList>
    </citation>
    <scope>NUCLEOTIDE SEQUENCE [LARGE SCALE GENOMIC DNA]</scope>
    <source>
        <strain evidence="13">C296001</strain>
    </source>
</reference>
<keyword evidence="13" id="KW-1185">Reference proteome</keyword>
<dbReference type="SUPFAM" id="SSF52266">
    <property type="entry name" value="SGNH hydrolase"/>
    <property type="match status" value="1"/>
</dbReference>
<dbReference type="OrthoDB" id="3404679at2"/>
<feature type="transmembrane region" description="Helical" evidence="9">
    <location>
        <begin position="28"/>
        <end position="44"/>
    </location>
</feature>
<feature type="transmembrane region" description="Helical" evidence="9">
    <location>
        <begin position="278"/>
        <end position="302"/>
    </location>
</feature>
<proteinExistence type="predicted"/>
<evidence type="ECO:0000313" key="12">
    <source>
        <dbReference type="EMBL" id="KNX38538.1"/>
    </source>
</evidence>
<sequence length="722" mass="75953">MSALTTRASYRRRDTETGDRAYRPDIEGLRAVAVVLVLLAHAGVPGLDGGFIGVDVFFVISGFLITGLLVREVSATGRVSLLAFWARRAKRLLPAAATVLAVTMLATWAFLPTLRWNEAGGDIVAAAAYVLNWHLADRSVDYLAEDSAPSVVQHYWSLSVEEQFYVLWPLLVIVAVWVAARFGLAVRRALTVALALVVVPSLVWSVWLTSTSAAEAYFVTPTRLWELGIGGLVALAPGLWRSLPGRAARALAWSGLVAVVAGAFVIDTSVAWPGYAALVPTLGAAAVIAGGAHGVGAGALLAQPLMQRIGRLSYSLYLWHWPVLVVADHLWGPLAWWQGLFAVTASALPAWLTFVLLEDPVRRSARLSRRPSFALGVGAVCTAASLVAGFGLQGLASAQVRDVQPGDAQGAAAMGPASPTSVGPTSPGPTLPGRPTPRPTVTADPAAAGPDVNALDLRPESISPDPLKATADVPAISARGCQVPLLGTAVTRCNLGAPQGRLKVALVGDSKAAQWADALDPVARQRGWQLQTYLKASCPWADAGITSGTPGAQQACRTWSRSLLKTLTGPARPDVVIVSGVKNDAAPTGRRTATETLVAGYSAYWKSLTAKGVRVVVLKDTPSPGLNVYGCVADHRDDVRRCDYPRNDGSGTPALTRAAARVPGTRVVTMNDWICPVASCPPVIGNVLVYRQGSHVTRTYIRTLVRPLGARIGPAVEAAAHG</sequence>
<dbReference type="InterPro" id="IPR036514">
    <property type="entry name" value="SGNH_hydro_sf"/>
</dbReference>
<dbReference type="PANTHER" id="PTHR23028">
    <property type="entry name" value="ACETYLTRANSFERASE"/>
    <property type="match status" value="1"/>
</dbReference>
<name>A0A0L6CLZ1_9MICO</name>
<dbReference type="GO" id="GO:0016747">
    <property type="term" value="F:acyltransferase activity, transferring groups other than amino-acyl groups"/>
    <property type="evidence" value="ECO:0007669"/>
    <property type="project" value="InterPro"/>
</dbReference>
<evidence type="ECO:0000256" key="5">
    <source>
        <dbReference type="ARBA" id="ARBA00022989"/>
    </source>
</evidence>
<evidence type="ECO:0000256" key="7">
    <source>
        <dbReference type="ARBA" id="ARBA00023315"/>
    </source>
</evidence>
<dbReference type="PATRIC" id="fig|1631356.3.peg.3487"/>
<evidence type="ECO:0000256" key="8">
    <source>
        <dbReference type="SAM" id="MobiDB-lite"/>
    </source>
</evidence>
<feature type="transmembrane region" description="Helical" evidence="9">
    <location>
        <begin position="337"/>
        <end position="357"/>
    </location>
</feature>
<organism evidence="12 13">
    <name type="scientific">Luteipulveratus halotolerans</name>
    <dbReference type="NCBI Taxonomy" id="1631356"/>
    <lineage>
        <taxon>Bacteria</taxon>
        <taxon>Bacillati</taxon>
        <taxon>Actinomycetota</taxon>
        <taxon>Actinomycetes</taxon>
        <taxon>Micrococcales</taxon>
        <taxon>Dermacoccaceae</taxon>
        <taxon>Luteipulveratus</taxon>
    </lineage>
</organism>
<dbReference type="Proteomes" id="UP000037397">
    <property type="component" value="Unassembled WGS sequence"/>
</dbReference>
<evidence type="ECO:0000256" key="1">
    <source>
        <dbReference type="ARBA" id="ARBA00004651"/>
    </source>
</evidence>
<protein>
    <recommendedName>
        <fullName evidence="14">Acyltransferase</fullName>
    </recommendedName>
</protein>
<dbReference type="GO" id="GO:0005886">
    <property type="term" value="C:plasma membrane"/>
    <property type="evidence" value="ECO:0007669"/>
    <property type="project" value="UniProtKB-SubCell"/>
</dbReference>
<feature type="transmembrane region" description="Helical" evidence="9">
    <location>
        <begin position="314"/>
        <end position="331"/>
    </location>
</feature>
<dbReference type="InterPro" id="IPR002656">
    <property type="entry name" value="Acyl_transf_3_dom"/>
</dbReference>
<dbReference type="Gene3D" id="3.40.50.1110">
    <property type="entry name" value="SGNH hydrolase"/>
    <property type="match status" value="1"/>
</dbReference>
<feature type="domain" description="SGNH" evidence="11">
    <location>
        <begin position="491"/>
        <end position="705"/>
    </location>
</feature>
<comment type="subcellular location">
    <subcellularLocation>
        <location evidence="1">Cell membrane</location>
        <topology evidence="1">Multi-pass membrane protein</topology>
    </subcellularLocation>
</comment>
<feature type="region of interest" description="Disordered" evidence="8">
    <location>
        <begin position="406"/>
        <end position="452"/>
    </location>
</feature>
<evidence type="ECO:0000256" key="6">
    <source>
        <dbReference type="ARBA" id="ARBA00023136"/>
    </source>
</evidence>
<dbReference type="Pfam" id="PF19040">
    <property type="entry name" value="SGNH"/>
    <property type="match status" value="1"/>
</dbReference>
<dbReference type="STRING" id="1631356.VV01_17515"/>
<feature type="transmembrane region" description="Helical" evidence="9">
    <location>
        <begin position="373"/>
        <end position="392"/>
    </location>
</feature>
<keyword evidence="4 9" id="KW-0812">Transmembrane</keyword>
<dbReference type="RefSeq" id="WP_050671011.1">
    <property type="nucleotide sequence ID" value="NZ_LAIR01000002.1"/>
</dbReference>
<dbReference type="InterPro" id="IPR050879">
    <property type="entry name" value="Acyltransferase_3"/>
</dbReference>
<dbReference type="GO" id="GO:0009103">
    <property type="term" value="P:lipopolysaccharide biosynthetic process"/>
    <property type="evidence" value="ECO:0007669"/>
    <property type="project" value="TreeGrafter"/>
</dbReference>
<evidence type="ECO:0000259" key="11">
    <source>
        <dbReference type="Pfam" id="PF19040"/>
    </source>
</evidence>
<feature type="compositionally biased region" description="Pro residues" evidence="8">
    <location>
        <begin position="426"/>
        <end position="438"/>
    </location>
</feature>
<keyword evidence="7" id="KW-0012">Acyltransferase</keyword>
<dbReference type="InterPro" id="IPR043968">
    <property type="entry name" value="SGNH"/>
</dbReference>
<evidence type="ECO:0000256" key="2">
    <source>
        <dbReference type="ARBA" id="ARBA00022475"/>
    </source>
</evidence>
<comment type="caution">
    <text evidence="12">The sequence shown here is derived from an EMBL/GenBank/DDBJ whole genome shotgun (WGS) entry which is preliminary data.</text>
</comment>
<keyword evidence="3" id="KW-0808">Transferase</keyword>
<keyword evidence="5 9" id="KW-1133">Transmembrane helix</keyword>
<feature type="domain" description="Acyltransferase 3" evidence="10">
    <location>
        <begin position="25"/>
        <end position="353"/>
    </location>
</feature>
<keyword evidence="2" id="KW-1003">Cell membrane</keyword>
<feature type="transmembrane region" description="Helical" evidence="9">
    <location>
        <begin position="164"/>
        <end position="182"/>
    </location>
</feature>
<feature type="transmembrane region" description="Helical" evidence="9">
    <location>
        <begin position="189"/>
        <end position="207"/>
    </location>
</feature>
<feature type="transmembrane region" description="Helical" evidence="9">
    <location>
        <begin position="50"/>
        <end position="70"/>
    </location>
</feature>
<evidence type="ECO:0008006" key="14">
    <source>
        <dbReference type="Google" id="ProtNLM"/>
    </source>
</evidence>
<dbReference type="PANTHER" id="PTHR23028:SF53">
    <property type="entry name" value="ACYL_TRANSF_3 DOMAIN-CONTAINING PROTEIN"/>
    <property type="match status" value="1"/>
</dbReference>
<keyword evidence="6 9" id="KW-0472">Membrane</keyword>
<evidence type="ECO:0000256" key="9">
    <source>
        <dbReference type="SAM" id="Phobius"/>
    </source>
</evidence>
<evidence type="ECO:0000259" key="10">
    <source>
        <dbReference type="Pfam" id="PF01757"/>
    </source>
</evidence>
<feature type="transmembrane region" description="Helical" evidence="9">
    <location>
        <begin position="250"/>
        <end position="272"/>
    </location>
</feature>
<feature type="transmembrane region" description="Helical" evidence="9">
    <location>
        <begin position="91"/>
        <end position="111"/>
    </location>
</feature>
<feature type="transmembrane region" description="Helical" evidence="9">
    <location>
        <begin position="227"/>
        <end position="243"/>
    </location>
</feature>
<evidence type="ECO:0000256" key="3">
    <source>
        <dbReference type="ARBA" id="ARBA00022679"/>
    </source>
</evidence>
<feature type="compositionally biased region" description="Low complexity" evidence="8">
    <location>
        <begin position="415"/>
        <end position="425"/>
    </location>
</feature>
<evidence type="ECO:0000256" key="4">
    <source>
        <dbReference type="ARBA" id="ARBA00022692"/>
    </source>
</evidence>
<dbReference type="Pfam" id="PF01757">
    <property type="entry name" value="Acyl_transf_3"/>
    <property type="match status" value="1"/>
</dbReference>
<gene>
    <name evidence="12" type="ORF">VV01_17515</name>
</gene>
<accession>A0A0L6CLZ1</accession>
<dbReference type="AlphaFoldDB" id="A0A0L6CLZ1"/>
<dbReference type="EMBL" id="LAIR01000002">
    <property type="protein sequence ID" value="KNX38538.1"/>
    <property type="molecule type" value="Genomic_DNA"/>
</dbReference>